<evidence type="ECO:0000256" key="3">
    <source>
        <dbReference type="ARBA" id="ARBA00022664"/>
    </source>
</evidence>
<dbReference type="Pfam" id="PF11708">
    <property type="entry name" value="Slu7"/>
    <property type="match status" value="1"/>
</dbReference>
<name>M5BK95_THACB</name>
<organism evidence="10 11">
    <name type="scientific">Thanatephorus cucumeris (strain AG1-IB / isolate 7/3/14)</name>
    <name type="common">Lettuce bottom rot fungus</name>
    <name type="synonym">Rhizoctonia solani</name>
    <dbReference type="NCBI Taxonomy" id="1108050"/>
    <lineage>
        <taxon>Eukaryota</taxon>
        <taxon>Fungi</taxon>
        <taxon>Dikarya</taxon>
        <taxon>Basidiomycota</taxon>
        <taxon>Agaricomycotina</taxon>
        <taxon>Agaricomycetes</taxon>
        <taxon>Cantharellales</taxon>
        <taxon>Ceratobasidiaceae</taxon>
        <taxon>Rhizoctonia</taxon>
        <taxon>Rhizoctonia solani AG-1</taxon>
    </lineage>
</organism>
<evidence type="ECO:0000256" key="1">
    <source>
        <dbReference type="ARBA" id="ARBA00004123"/>
    </source>
</evidence>
<comment type="caution">
    <text evidence="10">The sequence shown here is derived from an EMBL/GenBank/DDBJ whole genome shotgun (WGS) entry which is preliminary data.</text>
</comment>
<evidence type="ECO:0000256" key="7">
    <source>
        <dbReference type="RuleBase" id="RU367071"/>
    </source>
</evidence>
<dbReference type="GO" id="GO:0000398">
    <property type="term" value="P:mRNA splicing, via spliceosome"/>
    <property type="evidence" value="ECO:0007669"/>
    <property type="project" value="UniProtKB-UniRule"/>
</dbReference>
<evidence type="ECO:0000313" key="10">
    <source>
        <dbReference type="EMBL" id="CCO27134.1"/>
    </source>
</evidence>
<accession>M5BK95</accession>
<dbReference type="GO" id="GO:0005681">
    <property type="term" value="C:spliceosomal complex"/>
    <property type="evidence" value="ECO:0007669"/>
    <property type="project" value="UniProtKB-UniRule"/>
</dbReference>
<comment type="subunit">
    <text evidence="7">Associated with the spliceosome.</text>
</comment>
<feature type="domain" description="Pre-mRNA-splicing factor SLU7" evidence="9">
    <location>
        <begin position="36"/>
        <end position="286"/>
    </location>
</feature>
<comment type="subcellular location">
    <subcellularLocation>
        <location evidence="1 7">Nucleus</location>
    </subcellularLocation>
</comment>
<evidence type="ECO:0000256" key="2">
    <source>
        <dbReference type="ARBA" id="ARBA00007203"/>
    </source>
</evidence>
<reference evidence="10 11" key="1">
    <citation type="journal article" date="2013" name="J. Biotechnol.">
        <title>Establishment and interpretation of the genome sequence of the phytopathogenic fungus Rhizoctonia solani AG1-IB isolate 7/3/14.</title>
        <authorList>
            <person name="Wibberg D.W."/>
            <person name="Jelonek L.J."/>
            <person name="Rupp O.R."/>
            <person name="Hennig M.H."/>
            <person name="Eikmeyer F.E."/>
            <person name="Goesmann A.G."/>
            <person name="Hartmann A.H."/>
            <person name="Borriss R.B."/>
            <person name="Grosch R.G."/>
            <person name="Puehler A.P."/>
            <person name="Schlueter A.S."/>
        </authorList>
    </citation>
    <scope>NUCLEOTIDE SEQUENCE [LARGE SCALE GENOMIC DNA]</scope>
    <source>
        <strain evidence="11">AG1-IB / isolate 7/3/14</strain>
    </source>
</reference>
<dbReference type="HOGENOM" id="CLU_019317_3_1_1"/>
<feature type="region of interest" description="Disordered" evidence="8">
    <location>
        <begin position="72"/>
        <end position="105"/>
    </location>
</feature>
<evidence type="ECO:0000256" key="6">
    <source>
        <dbReference type="ARBA" id="ARBA00023242"/>
    </source>
</evidence>
<dbReference type="PANTHER" id="PTHR12942:SF2">
    <property type="entry name" value="PRE-MRNA-SPLICING FACTOR SLU7"/>
    <property type="match status" value="1"/>
</dbReference>
<sequence>MTHKRKDCLERPRKKGAKYTNQDIAADEVVQDIEAGYDAKRDRWNGYDPSEHSKIYEEYAAIEAARQKLREEQIDSQTDAAVRKVAKAGGGGNDEFGSSDEEDADEDKYADAADAVGQKLDAKTRITVRNLRIREDTAKYLINLDPSSAYYDPKTRSMRDNPSKNVNPEDAQFAGDNFLRNSGEAVDVQKLQLFAWQSAARGNDVHLNANPTQGEILHHQYKEKKDYLKNTSKVGILAKYGGEEYLEKAPKELLNGQTEDYVEYSRTGQVIKGRERAKTKSKYDEDGEHFWLPL</sequence>
<dbReference type="InterPro" id="IPR039974">
    <property type="entry name" value="Splicing_factor_SLU7"/>
</dbReference>
<keyword evidence="3 7" id="KW-0507">mRNA processing</keyword>
<evidence type="ECO:0000256" key="5">
    <source>
        <dbReference type="ARBA" id="ARBA00023187"/>
    </source>
</evidence>
<dbReference type="Proteomes" id="UP000012065">
    <property type="component" value="Unassembled WGS sequence"/>
</dbReference>
<proteinExistence type="inferred from homology"/>
<keyword evidence="6 7" id="KW-0539">Nucleus</keyword>
<feature type="compositionally biased region" description="Basic residues" evidence="8">
    <location>
        <begin position="1"/>
        <end position="17"/>
    </location>
</feature>
<evidence type="ECO:0000256" key="4">
    <source>
        <dbReference type="ARBA" id="ARBA00022728"/>
    </source>
</evidence>
<feature type="region of interest" description="Disordered" evidence="8">
    <location>
        <begin position="1"/>
        <end position="22"/>
    </location>
</feature>
<dbReference type="EMBL" id="CAOJ01001545">
    <property type="protein sequence ID" value="CCO27134.1"/>
    <property type="molecule type" value="Genomic_DNA"/>
</dbReference>
<dbReference type="AlphaFoldDB" id="M5BK95"/>
<comment type="similarity">
    <text evidence="2 7">Belongs to the SLU7 family.</text>
</comment>
<dbReference type="InterPro" id="IPR021715">
    <property type="entry name" value="Slu7_dom"/>
</dbReference>
<dbReference type="PANTHER" id="PTHR12942">
    <property type="entry name" value="STEP II SPLICING FACTOR SLU7"/>
    <property type="match status" value="1"/>
</dbReference>
<evidence type="ECO:0000259" key="9">
    <source>
        <dbReference type="Pfam" id="PF11708"/>
    </source>
</evidence>
<evidence type="ECO:0000256" key="8">
    <source>
        <dbReference type="SAM" id="MobiDB-lite"/>
    </source>
</evidence>
<keyword evidence="5 7" id="KW-0508">mRNA splicing</keyword>
<dbReference type="GO" id="GO:0030628">
    <property type="term" value="F:pre-mRNA 3'-splice site binding"/>
    <property type="evidence" value="ECO:0007669"/>
    <property type="project" value="UniProtKB-UniRule"/>
</dbReference>
<keyword evidence="4 7" id="KW-0747">Spliceosome</keyword>
<gene>
    <name evidence="10" type="primary">SLU7</name>
    <name evidence="10" type="ORF">BN14_01169</name>
</gene>
<comment type="function">
    <text evidence="7">Involved in pre-mRNA splicing.</text>
</comment>
<protein>
    <recommendedName>
        <fullName evidence="7">Pre-mRNA-splicing factor SLU7</fullName>
    </recommendedName>
</protein>
<evidence type="ECO:0000313" key="11">
    <source>
        <dbReference type="Proteomes" id="UP000012065"/>
    </source>
</evidence>